<evidence type="ECO:0000313" key="1">
    <source>
        <dbReference type="EMBL" id="EHP69142.1"/>
    </source>
</evidence>
<evidence type="ECO:0000313" key="2">
    <source>
        <dbReference type="Proteomes" id="UP000003980"/>
    </source>
</evidence>
<dbReference type="STRING" id="671065.MetMK1DRAFT_00018880"/>
<dbReference type="AlphaFoldDB" id="H2C5R5"/>
<dbReference type="eggNOG" id="arCOG08312">
    <property type="taxonomic scope" value="Archaea"/>
</dbReference>
<accession>H2C5R5</accession>
<keyword evidence="2" id="KW-1185">Reference proteome</keyword>
<dbReference type="OrthoDB" id="33933at2157"/>
<reference evidence="1 2" key="1">
    <citation type="submission" date="2012-01" db="EMBL/GenBank/DDBJ databases">
        <title>Improved High-Quality Draft sequence of Metallosphaera yellowstonensis MK1.</title>
        <authorList>
            <consortium name="US DOE Joint Genome Institute"/>
            <person name="Lucas S."/>
            <person name="Han J."/>
            <person name="Cheng J.-F."/>
            <person name="Goodwin L."/>
            <person name="Pitluck S."/>
            <person name="Peters L."/>
            <person name="Teshima H."/>
            <person name="Detter J.C."/>
            <person name="Han C."/>
            <person name="Tapia R."/>
            <person name="Land M."/>
            <person name="Hauser L."/>
            <person name="Kyrpides N."/>
            <person name="Kozubal M."/>
            <person name="Macur R.E."/>
            <person name="Jay Z."/>
            <person name="Inskeep W."/>
            <person name="Woyke T."/>
        </authorList>
    </citation>
    <scope>NUCLEOTIDE SEQUENCE [LARGE SCALE GENOMIC DNA]</scope>
    <source>
        <strain evidence="1 2">MK1</strain>
    </source>
</reference>
<dbReference type="RefSeq" id="WP_009072869.1">
    <property type="nucleotide sequence ID" value="NZ_JH597768.1"/>
</dbReference>
<dbReference type="EMBL" id="JH597768">
    <property type="protein sequence ID" value="EHP69142.1"/>
    <property type="molecule type" value="Genomic_DNA"/>
</dbReference>
<organism evidence="1 2">
    <name type="scientific">Metallosphaera yellowstonensis MK1</name>
    <dbReference type="NCBI Taxonomy" id="671065"/>
    <lineage>
        <taxon>Archaea</taxon>
        <taxon>Thermoproteota</taxon>
        <taxon>Thermoprotei</taxon>
        <taxon>Sulfolobales</taxon>
        <taxon>Sulfolobaceae</taxon>
        <taxon>Metallosphaera</taxon>
    </lineage>
</organism>
<dbReference type="Proteomes" id="UP000003980">
    <property type="component" value="Unassembled WGS sequence"/>
</dbReference>
<name>H2C5R5_9CREN</name>
<dbReference type="HOGENOM" id="CLU_2565908_0_0_2"/>
<sequence length="84" mass="9767">MTLLSDVEGMLRAGKPFYALNLIKQYVEDMISDESEIPEQCRHIIEAVRVMPWLNDESWRYFAAKMDDTSIQELAVLVSNCIRE</sequence>
<protein>
    <submittedName>
        <fullName evidence="1">Uncharacterized protein</fullName>
    </submittedName>
</protein>
<gene>
    <name evidence="1" type="ORF">MetMK1DRAFT_00018880</name>
</gene>
<proteinExistence type="predicted"/>